<proteinExistence type="inferred from homology"/>
<evidence type="ECO:0000256" key="7">
    <source>
        <dbReference type="ARBA" id="ARBA00024197"/>
    </source>
</evidence>
<evidence type="ECO:0000313" key="10">
    <source>
        <dbReference type="EMBL" id="QYR53792.1"/>
    </source>
</evidence>
<dbReference type="EMBL" id="CP080544">
    <property type="protein sequence ID" value="QYR53792.1"/>
    <property type="molecule type" value="Genomic_DNA"/>
</dbReference>
<evidence type="ECO:0000256" key="3">
    <source>
        <dbReference type="ARBA" id="ARBA00022692"/>
    </source>
</evidence>
<keyword evidence="5" id="KW-0472">Membrane</keyword>
<keyword evidence="3" id="KW-0812">Transmembrane</keyword>
<organism evidence="10 11">
    <name type="scientific">Lysobacter soyae</name>
    <dbReference type="NCBI Taxonomy" id="2764185"/>
    <lineage>
        <taxon>Bacteria</taxon>
        <taxon>Pseudomonadati</taxon>
        <taxon>Pseudomonadota</taxon>
        <taxon>Gammaproteobacteria</taxon>
        <taxon>Lysobacterales</taxon>
        <taxon>Lysobacteraceae</taxon>
        <taxon>Lysobacter</taxon>
    </lineage>
</organism>
<dbReference type="Gene3D" id="1.25.40.10">
    <property type="entry name" value="Tetratricopeptide repeat domain"/>
    <property type="match status" value="1"/>
</dbReference>
<evidence type="ECO:0000256" key="8">
    <source>
        <dbReference type="ARBA" id="ARBA00024235"/>
    </source>
</evidence>
<comment type="subcellular location">
    <subcellularLocation>
        <location evidence="1">Cell membrane</location>
        <topology evidence="1">Single-pass type II membrane protein</topology>
    </subcellularLocation>
</comment>
<evidence type="ECO:0000259" key="9">
    <source>
        <dbReference type="Pfam" id="PF09976"/>
    </source>
</evidence>
<reference evidence="10 11" key="1">
    <citation type="submission" date="2021-08" db="EMBL/GenBank/DDBJ databases">
        <title>Lysobacter sp. strain CJ11 Genome sequencing and assembly.</title>
        <authorList>
            <person name="Kim I."/>
        </authorList>
    </citation>
    <scope>NUCLEOTIDE SEQUENCE [LARGE SCALE GENOMIC DNA]</scope>
    <source>
        <strain evidence="10 11">CJ11</strain>
    </source>
</reference>
<dbReference type="InterPro" id="IPR018704">
    <property type="entry name" value="SecYEG/CpoB_TPR"/>
</dbReference>
<dbReference type="PANTHER" id="PTHR38035:SF1">
    <property type="entry name" value="ANCILLARY SECYEG TRANSLOCON SUBUNIT"/>
    <property type="match status" value="1"/>
</dbReference>
<accession>A0ABX8WSI3</accession>
<gene>
    <name evidence="10" type="ORF">H8L67_04765</name>
</gene>
<evidence type="ECO:0000256" key="2">
    <source>
        <dbReference type="ARBA" id="ARBA00022475"/>
    </source>
</evidence>
<dbReference type="RefSeq" id="WP_220380597.1">
    <property type="nucleotide sequence ID" value="NZ_CP080544.1"/>
</dbReference>
<dbReference type="InterPro" id="IPR011990">
    <property type="entry name" value="TPR-like_helical_dom_sf"/>
</dbReference>
<keyword evidence="2" id="KW-1003">Cell membrane</keyword>
<protein>
    <recommendedName>
        <fullName evidence="8">Ancillary SecYEG translocon subunit</fullName>
    </recommendedName>
</protein>
<evidence type="ECO:0000256" key="5">
    <source>
        <dbReference type="ARBA" id="ARBA00023136"/>
    </source>
</evidence>
<dbReference type="Pfam" id="PF09976">
    <property type="entry name" value="TPR_21"/>
    <property type="match status" value="1"/>
</dbReference>
<feature type="domain" description="Ancillary SecYEG translocon subunit/Cell division coordinator CpoB TPR" evidence="9">
    <location>
        <begin position="17"/>
        <end position="199"/>
    </location>
</feature>
<evidence type="ECO:0000256" key="6">
    <source>
        <dbReference type="ARBA" id="ARBA00023186"/>
    </source>
</evidence>
<dbReference type="SUPFAM" id="SSF48452">
    <property type="entry name" value="TPR-like"/>
    <property type="match status" value="1"/>
</dbReference>
<keyword evidence="6" id="KW-0143">Chaperone</keyword>
<evidence type="ECO:0000313" key="11">
    <source>
        <dbReference type="Proteomes" id="UP000824755"/>
    </source>
</evidence>
<dbReference type="PANTHER" id="PTHR38035">
    <property type="entry name" value="UPF0070 PROTEIN YFGM"/>
    <property type="match status" value="1"/>
</dbReference>
<keyword evidence="4" id="KW-1133">Transmembrane helix</keyword>
<keyword evidence="11" id="KW-1185">Reference proteome</keyword>
<name>A0ABX8WSI3_9GAMM</name>
<dbReference type="InterPro" id="IPR026039">
    <property type="entry name" value="YfgM"/>
</dbReference>
<comment type="similarity">
    <text evidence="7">Belongs to the YfgM family.</text>
</comment>
<sequence length="210" mass="22146">MAIDDLLDEHEQGEVVRNWLRRNGASILTGILIGLAMIMGWKWWQAKQASDASARAQQFEAQVANTADPAKAAAGIAKLPADSMYGALARMQLARSQVDAGKSADALATLKQIQVKDAGIMSTVQVRIARLLIETGKPQEAITTVKALDSAGAFEVTGDAYARLGKNAEAQAAYKRALTAMEVGSNARAIVELKLEDVGGQVPNAGVATS</sequence>
<dbReference type="Proteomes" id="UP000824755">
    <property type="component" value="Chromosome"/>
</dbReference>
<evidence type="ECO:0000256" key="4">
    <source>
        <dbReference type="ARBA" id="ARBA00022989"/>
    </source>
</evidence>
<evidence type="ECO:0000256" key="1">
    <source>
        <dbReference type="ARBA" id="ARBA00004401"/>
    </source>
</evidence>